<evidence type="ECO:0000256" key="10">
    <source>
        <dbReference type="ARBA" id="ARBA00023136"/>
    </source>
</evidence>
<dbReference type="OrthoDB" id="5778907at2759"/>
<dbReference type="GO" id="GO:0005743">
    <property type="term" value="C:mitochondrial inner membrane"/>
    <property type="evidence" value="ECO:0007669"/>
    <property type="project" value="UniProtKB-SubCell"/>
</dbReference>
<evidence type="ECO:0000256" key="9">
    <source>
        <dbReference type="ARBA" id="ARBA00023128"/>
    </source>
</evidence>
<evidence type="ECO:0000256" key="13">
    <source>
        <dbReference type="RuleBase" id="RU368103"/>
    </source>
</evidence>
<dbReference type="GO" id="GO:0006123">
    <property type="term" value="P:mitochondrial electron transport, cytochrome c to oxygen"/>
    <property type="evidence" value="ECO:0007669"/>
    <property type="project" value="UniProtKB-UniRule"/>
</dbReference>
<evidence type="ECO:0000256" key="14">
    <source>
        <dbReference type="SAM" id="Phobius"/>
    </source>
</evidence>
<evidence type="ECO:0000256" key="4">
    <source>
        <dbReference type="ARBA" id="ARBA00022617"/>
    </source>
</evidence>
<comment type="pathway">
    <text evidence="2 13">Energy metabolism; oxidative phosphorylation.</text>
</comment>
<dbReference type="Proteomes" id="UP000305067">
    <property type="component" value="Unassembled WGS sequence"/>
</dbReference>
<dbReference type="GO" id="GO:0045277">
    <property type="term" value="C:respiratory chain complex IV"/>
    <property type="evidence" value="ECO:0007669"/>
    <property type="project" value="UniProtKB-UniRule"/>
</dbReference>
<comment type="subcellular location">
    <subcellularLocation>
        <location evidence="1 13">Mitochondrion inner membrane</location>
        <topology evidence="1 13">Peripheral membrane protein</topology>
        <orientation evidence="1 13">Matrix side</orientation>
    </subcellularLocation>
</comment>
<keyword evidence="8 13" id="KW-0408">Iron</keyword>
<proteinExistence type="inferred from homology"/>
<dbReference type="GO" id="GO:0046872">
    <property type="term" value="F:metal ion binding"/>
    <property type="evidence" value="ECO:0007669"/>
    <property type="project" value="UniProtKB-UniRule"/>
</dbReference>
<keyword evidence="16" id="KW-1185">Reference proteome</keyword>
<evidence type="ECO:0000256" key="8">
    <source>
        <dbReference type="ARBA" id="ARBA00023004"/>
    </source>
</evidence>
<feature type="transmembrane region" description="Helical" evidence="14">
    <location>
        <begin position="166"/>
        <end position="186"/>
    </location>
</feature>
<evidence type="ECO:0000256" key="6">
    <source>
        <dbReference type="ARBA" id="ARBA00022792"/>
    </source>
</evidence>
<dbReference type="PANTHER" id="PTHR14200:SF11">
    <property type="entry name" value="CYTOCHROME C OXIDASE SUBUNIT 5A, MITOCHONDRIAL"/>
    <property type="match status" value="1"/>
</dbReference>
<evidence type="ECO:0000313" key="16">
    <source>
        <dbReference type="Proteomes" id="UP000305067"/>
    </source>
</evidence>
<keyword evidence="9 13" id="KW-0496">Mitochondrion</keyword>
<keyword evidence="6 13" id="KW-0999">Mitochondrion inner membrane</keyword>
<accession>A0A5C3QR51</accession>
<evidence type="ECO:0000256" key="12">
    <source>
        <dbReference type="ARBA" id="ARBA00082700"/>
    </source>
</evidence>
<sequence>MSFLTTALRASTRTALRTTTPRLHVASKRMASSAHAEESFEDFSQRYVSFFQNAEDLFEVQRGLNNCFAHDLVPSPEVVDAALRAARRVNDYATAVRIFDGVREKVENKEQYAKYLEELKPVTEELGMFFCYVVVLGRVLIRFGGYQVLTLWRSCMRRLPKLGDSIWSRVFLRCVSCMSLFLLVGVGRRR</sequence>
<name>A0A5C3QR51_9AGAR</name>
<dbReference type="FunFam" id="1.25.40.40:FF:000001">
    <property type="entry name" value="Cytochrome c oxidase subunit VI"/>
    <property type="match status" value="1"/>
</dbReference>
<keyword evidence="10 13" id="KW-0472">Membrane</keyword>
<comment type="function">
    <text evidence="13">Component of the cytochrome c oxidase, the last enzyme in the mitochondrial electron transport chain which drives oxidative phosphorylation. The respiratory chain contains 3 multisubunit complexes succinate dehydrogenase (complex II, CII), ubiquinol-cytochrome c oxidoreductase (cytochrome b-c1 complex, complex III, CIII) and cytochrome c oxidase (complex IV, CIV), that cooperate to transfer electrons derived from NADH and succinate to molecular oxygen, creating an electrochemical gradient over the inner membrane that drives transmembrane transport and the ATP synthase. Cytochrome c oxidase is the component of the respiratory chain that catalyzes the reduction of oxygen to water. Electrons originating from reduced cytochrome c in the intermembrane space (IMS) are transferred via the dinuclear copper A center (CU(A)) of subunit 2 and heme A of subunit 1 to the active site in subunit 1, a binuclear center (BNC) formed by heme A3 and copper B (CU(B)). The BNC reduces molecular oxygen to 2 water molecules using 4 electrons from cytochrome c in the IMS and 4 protons from the mitochondrial matrix.</text>
</comment>
<gene>
    <name evidence="15" type="ORF">BDV98DRAFT_545143</name>
</gene>
<dbReference type="CDD" id="cd00923">
    <property type="entry name" value="Cyt_c_Oxidase_Va"/>
    <property type="match status" value="1"/>
</dbReference>
<protein>
    <recommendedName>
        <fullName evidence="11 13">Cytochrome c oxidase subunit 6, mitochondrial</fullName>
    </recommendedName>
    <alternativeName>
        <fullName evidence="12 13">Cytochrome c oxidase polypeptide VI</fullName>
    </alternativeName>
</protein>
<comment type="subunit">
    <text evidence="13">Component of the cytochrome c oxidase (complex IV, CIV), a multisubunit enzyme composed of a catalytic core of 3 subunits and several supernumerary subunits.</text>
</comment>
<dbReference type="InterPro" id="IPR036545">
    <property type="entry name" value="Cyt_c_oxidase_su5A/6_sf"/>
</dbReference>
<keyword evidence="5 13" id="KW-0479">Metal-binding</keyword>
<keyword evidence="14" id="KW-0812">Transmembrane</keyword>
<dbReference type="SUPFAM" id="SSF48479">
    <property type="entry name" value="Cytochrome c oxidase subunit E"/>
    <property type="match status" value="1"/>
</dbReference>
<dbReference type="STRING" id="1884261.A0A5C3QR51"/>
<keyword evidence="4 13" id="KW-0349">Heme</keyword>
<evidence type="ECO:0000256" key="1">
    <source>
        <dbReference type="ARBA" id="ARBA00004443"/>
    </source>
</evidence>
<dbReference type="Pfam" id="PF02284">
    <property type="entry name" value="COX5A"/>
    <property type="match status" value="1"/>
</dbReference>
<reference evidence="15 16" key="1">
    <citation type="journal article" date="2019" name="Nat. Ecol. Evol.">
        <title>Megaphylogeny resolves global patterns of mushroom evolution.</title>
        <authorList>
            <person name="Varga T."/>
            <person name="Krizsan K."/>
            <person name="Foldi C."/>
            <person name="Dima B."/>
            <person name="Sanchez-Garcia M."/>
            <person name="Sanchez-Ramirez S."/>
            <person name="Szollosi G.J."/>
            <person name="Szarkandi J.G."/>
            <person name="Papp V."/>
            <person name="Albert L."/>
            <person name="Andreopoulos W."/>
            <person name="Angelini C."/>
            <person name="Antonin V."/>
            <person name="Barry K.W."/>
            <person name="Bougher N.L."/>
            <person name="Buchanan P."/>
            <person name="Buyck B."/>
            <person name="Bense V."/>
            <person name="Catcheside P."/>
            <person name="Chovatia M."/>
            <person name="Cooper J."/>
            <person name="Damon W."/>
            <person name="Desjardin D."/>
            <person name="Finy P."/>
            <person name="Geml J."/>
            <person name="Haridas S."/>
            <person name="Hughes K."/>
            <person name="Justo A."/>
            <person name="Karasinski D."/>
            <person name="Kautmanova I."/>
            <person name="Kiss B."/>
            <person name="Kocsube S."/>
            <person name="Kotiranta H."/>
            <person name="LaButti K.M."/>
            <person name="Lechner B.E."/>
            <person name="Liimatainen K."/>
            <person name="Lipzen A."/>
            <person name="Lukacs Z."/>
            <person name="Mihaltcheva S."/>
            <person name="Morgado L.N."/>
            <person name="Niskanen T."/>
            <person name="Noordeloos M.E."/>
            <person name="Ohm R.A."/>
            <person name="Ortiz-Santana B."/>
            <person name="Ovrebo C."/>
            <person name="Racz N."/>
            <person name="Riley R."/>
            <person name="Savchenko A."/>
            <person name="Shiryaev A."/>
            <person name="Soop K."/>
            <person name="Spirin V."/>
            <person name="Szebenyi C."/>
            <person name="Tomsovsky M."/>
            <person name="Tulloss R.E."/>
            <person name="Uehling J."/>
            <person name="Grigoriev I.V."/>
            <person name="Vagvolgyi C."/>
            <person name="Papp T."/>
            <person name="Martin F.M."/>
            <person name="Miettinen O."/>
            <person name="Hibbett D.S."/>
            <person name="Nagy L.G."/>
        </authorList>
    </citation>
    <scope>NUCLEOTIDE SEQUENCE [LARGE SCALE GENOMIC DNA]</scope>
    <source>
        <strain evidence="15 16">CBS 309.79</strain>
    </source>
</reference>
<evidence type="ECO:0000256" key="11">
    <source>
        <dbReference type="ARBA" id="ARBA00070174"/>
    </source>
</evidence>
<dbReference type="Gene3D" id="1.25.40.40">
    <property type="entry name" value="Cytochrome c oxidase, subunit Va/VI"/>
    <property type="match status" value="1"/>
</dbReference>
<keyword evidence="14" id="KW-1133">Transmembrane helix</keyword>
<comment type="similarity">
    <text evidence="3 13">Belongs to the cytochrome c oxidase subunit 5A family.</text>
</comment>
<feature type="transmembrane region" description="Helical" evidence="14">
    <location>
        <begin position="126"/>
        <end position="146"/>
    </location>
</feature>
<dbReference type="UniPathway" id="UPA00705"/>
<keyword evidence="7 13" id="KW-0809">Transit peptide</keyword>
<dbReference type="PANTHER" id="PTHR14200">
    <property type="entry name" value="CYTOCHROME C OXIDASE POLYPEPTIDE"/>
    <property type="match status" value="1"/>
</dbReference>
<organism evidence="15 16">
    <name type="scientific">Pterulicium gracile</name>
    <dbReference type="NCBI Taxonomy" id="1884261"/>
    <lineage>
        <taxon>Eukaryota</taxon>
        <taxon>Fungi</taxon>
        <taxon>Dikarya</taxon>
        <taxon>Basidiomycota</taxon>
        <taxon>Agaricomycotina</taxon>
        <taxon>Agaricomycetes</taxon>
        <taxon>Agaricomycetidae</taxon>
        <taxon>Agaricales</taxon>
        <taxon>Pleurotineae</taxon>
        <taxon>Pterulaceae</taxon>
        <taxon>Pterulicium</taxon>
    </lineage>
</organism>
<evidence type="ECO:0000313" key="15">
    <source>
        <dbReference type="EMBL" id="TFL03290.1"/>
    </source>
</evidence>
<evidence type="ECO:0000256" key="3">
    <source>
        <dbReference type="ARBA" id="ARBA00007972"/>
    </source>
</evidence>
<dbReference type="InterPro" id="IPR003204">
    <property type="entry name" value="Cyt_c_oxidase_su5A/6"/>
</dbReference>
<dbReference type="AlphaFoldDB" id="A0A5C3QR51"/>
<dbReference type="EMBL" id="ML178820">
    <property type="protein sequence ID" value="TFL03290.1"/>
    <property type="molecule type" value="Genomic_DNA"/>
</dbReference>
<evidence type="ECO:0000256" key="2">
    <source>
        <dbReference type="ARBA" id="ARBA00004673"/>
    </source>
</evidence>
<evidence type="ECO:0000256" key="5">
    <source>
        <dbReference type="ARBA" id="ARBA00022723"/>
    </source>
</evidence>
<evidence type="ECO:0000256" key="7">
    <source>
        <dbReference type="ARBA" id="ARBA00022946"/>
    </source>
</evidence>